<sequence>MFCIELHCNLHHITRYSDPNSALFCVKPQRLTAQIAGQGLKYGEAKSIFLLYLFYLPMR</sequence>
<proteinExistence type="predicted"/>
<reference evidence="1 2" key="1">
    <citation type="submission" date="2018-12" db="EMBL/GenBank/DDBJ databases">
        <authorList>
            <consortium name="Pathogen Informatics"/>
        </authorList>
    </citation>
    <scope>NUCLEOTIDE SEQUENCE [LARGE SCALE GENOMIC DNA]</scope>
    <source>
        <strain evidence="1 2">NCTC13071</strain>
    </source>
</reference>
<dbReference type="AlphaFoldDB" id="A0A448L4V1"/>
<evidence type="ECO:0000313" key="1">
    <source>
        <dbReference type="EMBL" id="VEH15014.1"/>
    </source>
</evidence>
<organism evidence="1 2">
    <name type="scientific">Segatella oris</name>
    <dbReference type="NCBI Taxonomy" id="28135"/>
    <lineage>
        <taxon>Bacteria</taxon>
        <taxon>Pseudomonadati</taxon>
        <taxon>Bacteroidota</taxon>
        <taxon>Bacteroidia</taxon>
        <taxon>Bacteroidales</taxon>
        <taxon>Prevotellaceae</taxon>
        <taxon>Segatella</taxon>
    </lineage>
</organism>
<protein>
    <submittedName>
        <fullName evidence="1">Uncharacterized protein</fullName>
    </submittedName>
</protein>
<evidence type="ECO:0000313" key="2">
    <source>
        <dbReference type="Proteomes" id="UP000274578"/>
    </source>
</evidence>
<name>A0A448L4V1_9BACT</name>
<accession>A0A448L4V1</accession>
<gene>
    <name evidence="1" type="ORF">NCTC13071_01000</name>
</gene>
<dbReference type="Proteomes" id="UP000274578">
    <property type="component" value="Chromosome 1"/>
</dbReference>
<dbReference type="EMBL" id="LR134384">
    <property type="protein sequence ID" value="VEH15014.1"/>
    <property type="molecule type" value="Genomic_DNA"/>
</dbReference>
<dbReference type="KEGG" id="poc:NCTC13071_01000"/>